<dbReference type="GO" id="GO:0042742">
    <property type="term" value="P:defense response to bacterium"/>
    <property type="evidence" value="ECO:0007669"/>
    <property type="project" value="UniProtKB-ARBA"/>
</dbReference>
<evidence type="ECO:0000313" key="12">
    <source>
        <dbReference type="RefSeq" id="XP_010904851.1"/>
    </source>
</evidence>
<dbReference type="SUPFAM" id="SSF52058">
    <property type="entry name" value="L domain-like"/>
    <property type="match status" value="1"/>
</dbReference>
<feature type="domain" description="Disease resistance R13L4/SHOC-2-like LRR" evidence="10">
    <location>
        <begin position="568"/>
        <end position="781"/>
    </location>
</feature>
<dbReference type="InterPro" id="IPR002182">
    <property type="entry name" value="NB-ARC"/>
</dbReference>
<dbReference type="RefSeq" id="XP_073116320.1">
    <property type="nucleotide sequence ID" value="XM_073260219.1"/>
</dbReference>
<evidence type="ECO:0000313" key="11">
    <source>
        <dbReference type="Proteomes" id="UP000504607"/>
    </source>
</evidence>
<dbReference type="Gene3D" id="3.80.10.10">
    <property type="entry name" value="Ribonuclease Inhibitor"/>
    <property type="match status" value="2"/>
</dbReference>
<dbReference type="OrthoDB" id="2018467at2759"/>
<name>A0A6I9Q8V0_ELAGV</name>
<gene>
    <name evidence="12 13" type="primary">LOC105032177</name>
</gene>
<dbReference type="Proteomes" id="UP000504607">
    <property type="component" value="Unplaced"/>
</dbReference>
<feature type="domain" description="NB-ARC" evidence="7">
    <location>
        <begin position="171"/>
        <end position="344"/>
    </location>
</feature>
<dbReference type="GO" id="GO:0043531">
    <property type="term" value="F:ADP binding"/>
    <property type="evidence" value="ECO:0007669"/>
    <property type="project" value="InterPro"/>
</dbReference>
<dbReference type="AlphaFoldDB" id="A0A6I9Q8V0"/>
<dbReference type="Pfam" id="PF00931">
    <property type="entry name" value="NB-ARC"/>
    <property type="match status" value="1"/>
</dbReference>
<dbReference type="InterPro" id="IPR041118">
    <property type="entry name" value="Rx_N"/>
</dbReference>
<reference evidence="12 13" key="1">
    <citation type="submission" date="2025-04" db="UniProtKB">
        <authorList>
            <consortium name="RefSeq"/>
        </authorList>
    </citation>
    <scope>IDENTIFICATION</scope>
</reference>
<evidence type="ECO:0000256" key="6">
    <source>
        <dbReference type="ARBA" id="ARBA00022840"/>
    </source>
</evidence>
<dbReference type="InterPro" id="IPR032675">
    <property type="entry name" value="LRR_dom_sf"/>
</dbReference>
<dbReference type="PANTHER" id="PTHR36766:SF61">
    <property type="entry name" value="NB-ARC DOMAIN DISEASE RESISTANCE PROTEIN"/>
    <property type="match status" value="1"/>
</dbReference>
<dbReference type="InterPro" id="IPR027417">
    <property type="entry name" value="P-loop_NTPase"/>
</dbReference>
<dbReference type="Pfam" id="PF23559">
    <property type="entry name" value="WHD_DRP"/>
    <property type="match status" value="1"/>
</dbReference>
<feature type="domain" description="Disease resistance protein winged helix" evidence="9">
    <location>
        <begin position="431"/>
        <end position="501"/>
    </location>
</feature>
<evidence type="ECO:0000256" key="2">
    <source>
        <dbReference type="ARBA" id="ARBA00022614"/>
    </source>
</evidence>
<dbReference type="KEGG" id="egu:105032177"/>
<dbReference type="FunFam" id="1.10.10.10:FF:000322">
    <property type="entry name" value="Probable disease resistance protein At1g63360"/>
    <property type="match status" value="1"/>
</dbReference>
<dbReference type="PRINTS" id="PR00364">
    <property type="entry name" value="DISEASERSIST"/>
</dbReference>
<dbReference type="Pfam" id="PF23598">
    <property type="entry name" value="LRR_14"/>
    <property type="match status" value="1"/>
</dbReference>
<protein>
    <submittedName>
        <fullName evidence="12 13">Disease resistance protein RGA3 isoform X1</fullName>
    </submittedName>
</protein>
<evidence type="ECO:0000256" key="3">
    <source>
        <dbReference type="ARBA" id="ARBA00022737"/>
    </source>
</evidence>
<dbReference type="RefSeq" id="XP_073116319.1">
    <property type="nucleotide sequence ID" value="XM_073260218.1"/>
</dbReference>
<keyword evidence="6" id="KW-0067">ATP-binding</keyword>
<keyword evidence="11" id="KW-1185">Reference proteome</keyword>
<dbReference type="InterPro" id="IPR036388">
    <property type="entry name" value="WH-like_DNA-bd_sf"/>
</dbReference>
<dbReference type="RefSeq" id="XP_010904851.1">
    <property type="nucleotide sequence ID" value="XM_010906549.3"/>
</dbReference>
<dbReference type="SUPFAM" id="SSF52540">
    <property type="entry name" value="P-loop containing nucleoside triphosphate hydrolases"/>
    <property type="match status" value="1"/>
</dbReference>
<feature type="domain" description="Disease resistance N-terminal" evidence="8">
    <location>
        <begin position="10"/>
        <end position="96"/>
    </location>
</feature>
<keyword evidence="2" id="KW-0433">Leucine-rich repeat</keyword>
<dbReference type="InterPro" id="IPR055414">
    <property type="entry name" value="LRR_R13L4/SHOC2-like"/>
</dbReference>
<dbReference type="FunFam" id="3.40.50.300:FF:001091">
    <property type="entry name" value="Probable disease resistance protein At1g61300"/>
    <property type="match status" value="1"/>
</dbReference>
<dbReference type="PANTHER" id="PTHR36766">
    <property type="entry name" value="PLANT BROAD-SPECTRUM MILDEW RESISTANCE PROTEIN RPW8"/>
    <property type="match status" value="1"/>
</dbReference>
<evidence type="ECO:0000259" key="10">
    <source>
        <dbReference type="Pfam" id="PF23598"/>
    </source>
</evidence>
<evidence type="ECO:0000256" key="4">
    <source>
        <dbReference type="ARBA" id="ARBA00022741"/>
    </source>
</evidence>
<comment type="similarity">
    <text evidence="1">Belongs to the disease resistance NB-LRR family.</text>
</comment>
<evidence type="ECO:0000259" key="8">
    <source>
        <dbReference type="Pfam" id="PF18052"/>
    </source>
</evidence>
<evidence type="ECO:0000259" key="7">
    <source>
        <dbReference type="Pfam" id="PF00931"/>
    </source>
</evidence>
<keyword evidence="4" id="KW-0547">Nucleotide-binding</keyword>
<dbReference type="Pfam" id="PF18052">
    <property type="entry name" value="Rx_N"/>
    <property type="match status" value="1"/>
</dbReference>
<dbReference type="GO" id="GO:0002758">
    <property type="term" value="P:innate immune response-activating signaling pathway"/>
    <property type="evidence" value="ECO:0007669"/>
    <property type="project" value="UniProtKB-ARBA"/>
</dbReference>
<evidence type="ECO:0000259" key="9">
    <source>
        <dbReference type="Pfam" id="PF23559"/>
    </source>
</evidence>
<keyword evidence="3" id="KW-0677">Repeat</keyword>
<dbReference type="InterPro" id="IPR058922">
    <property type="entry name" value="WHD_DRP"/>
</dbReference>
<accession>A0A6I9Q8V0</accession>
<dbReference type="Gene3D" id="1.20.5.4130">
    <property type="match status" value="1"/>
</dbReference>
<dbReference type="InterPro" id="IPR038005">
    <property type="entry name" value="RX-like_CC"/>
</dbReference>
<proteinExistence type="inferred from homology"/>
<evidence type="ECO:0000256" key="5">
    <source>
        <dbReference type="ARBA" id="ARBA00022821"/>
    </source>
</evidence>
<sequence>MIEFAFTIAEKVLKKLGGLVYDEISSARGMEKELDKLKDSITLVKAVLMDAEKKQSTTQGLRVWLELLKNVFYDAEDILNDFEVEDLRRQVVSRGDILRKVHRFCSRSNPLIFRTNMSHKLKKLNERLDGIVRKKIDFQLVEGPVNNYRPLFQEEKEKHSFVRASNIIGRDEDKEKIIELLLHPNTDRNINVIPIVGIGGLGKTTLAKLVYNDERIIRHFELKMWVYVSKDFGERKLMENTVKTATGDGQDYGNFTMDQLQIGLRDAIKDKKILLVLDDVWNEDRKKWEELKDLLMVGASGSMIMVTTRSHLVASIMCTTPTYNLLGLRHDECLSLFVRYAFMEGQERQYPNLVKIGDDIVRKCGGVPLAVMTLAGQLFLNTRERDWNVIKDSGIWEIEEKETESGILPALRVSYEQLPSPLKRCFAYCSIFPKDYEFNDFEVVQFWMALGLIVPMNERQELEDVGFRYLEKLGHGFFVQDFRDHYGVVRFRMHDVMHELALSVSKDECSVVTANRQKIAKNVRHLSFPDPDSLPQDLPTILQDLDRVRTVCFQSAKEGPSCKSVIETCLSRFQYLRVLNLSRSQFDQLPKGIGNFKHLRYLDLSWNHKIRKLPSSIYKLQNLQTLILAGCDEIEKLPRNLRYMVSLRFLCITTRQKSLPKGEIGCLKSLRVLWIYSCENVEHLFEDMQALTNLRTLYICTCQSLVSLPPCIKQLTALEILLISGCESLNLARVGGQDDQNSSQFSLRKLVISFVTEMVELPQWLLGKSADTLEYLRVEFCPGLTELPEYLKNFKSLEQLWILGCPLLDERCKLETGEDWPKIAHIPNVNIDSVDIRSTDV</sequence>
<dbReference type="GeneID" id="105032177"/>
<organism evidence="11 13">
    <name type="scientific">Elaeis guineensis var. tenera</name>
    <name type="common">Oil palm</name>
    <dbReference type="NCBI Taxonomy" id="51953"/>
    <lineage>
        <taxon>Eukaryota</taxon>
        <taxon>Viridiplantae</taxon>
        <taxon>Streptophyta</taxon>
        <taxon>Embryophyta</taxon>
        <taxon>Tracheophyta</taxon>
        <taxon>Spermatophyta</taxon>
        <taxon>Magnoliopsida</taxon>
        <taxon>Liliopsida</taxon>
        <taxon>Arecaceae</taxon>
        <taxon>Arecoideae</taxon>
        <taxon>Cocoseae</taxon>
        <taxon>Elaeidinae</taxon>
        <taxon>Elaeis</taxon>
    </lineage>
</organism>
<dbReference type="Gene3D" id="1.10.10.10">
    <property type="entry name" value="Winged helix-like DNA-binding domain superfamily/Winged helix DNA-binding domain"/>
    <property type="match status" value="1"/>
</dbReference>
<dbReference type="Gene3D" id="3.40.50.300">
    <property type="entry name" value="P-loop containing nucleotide triphosphate hydrolases"/>
    <property type="match status" value="1"/>
</dbReference>
<evidence type="ECO:0000256" key="1">
    <source>
        <dbReference type="ARBA" id="ARBA00008894"/>
    </source>
</evidence>
<dbReference type="GO" id="GO:0009626">
    <property type="term" value="P:plant-type hypersensitive response"/>
    <property type="evidence" value="ECO:0007669"/>
    <property type="project" value="UniProtKB-ARBA"/>
</dbReference>
<dbReference type="GO" id="GO:0005524">
    <property type="term" value="F:ATP binding"/>
    <property type="evidence" value="ECO:0007669"/>
    <property type="project" value="UniProtKB-KW"/>
</dbReference>
<dbReference type="RefSeq" id="XP_010904852.1">
    <property type="nucleotide sequence ID" value="XM_010906550.3"/>
</dbReference>
<dbReference type="CDD" id="cd14798">
    <property type="entry name" value="RX-CC_like"/>
    <property type="match status" value="1"/>
</dbReference>
<keyword evidence="5" id="KW-0611">Plant defense</keyword>
<evidence type="ECO:0000313" key="13">
    <source>
        <dbReference type="RefSeq" id="XP_010904852.1"/>
    </source>
</evidence>